<keyword evidence="2" id="KW-0472">Membrane</keyword>
<dbReference type="EMBL" id="QRZI01000015">
    <property type="protein sequence ID" value="RGV60781.1"/>
    <property type="molecule type" value="Genomic_DNA"/>
</dbReference>
<organism evidence="3 5">
    <name type="scientific">Blautia obeum</name>
    <dbReference type="NCBI Taxonomy" id="40520"/>
    <lineage>
        <taxon>Bacteria</taxon>
        <taxon>Bacillati</taxon>
        <taxon>Bacillota</taxon>
        <taxon>Clostridia</taxon>
        <taxon>Lachnospirales</taxon>
        <taxon>Lachnospiraceae</taxon>
        <taxon>Blautia</taxon>
    </lineage>
</organism>
<keyword evidence="2" id="KW-0812">Transmembrane</keyword>
<protein>
    <submittedName>
        <fullName evidence="3">5-bromo-4-chloroindolyl phosphate hydrolysis protein</fullName>
    </submittedName>
</protein>
<dbReference type="InterPro" id="IPR018770">
    <property type="entry name" value="ChloroindolylP_hydrolase"/>
</dbReference>
<dbReference type="Proteomes" id="UP000265828">
    <property type="component" value="Unassembled WGS sequence"/>
</dbReference>
<feature type="transmembrane region" description="Helical" evidence="2">
    <location>
        <begin position="93"/>
        <end position="116"/>
    </location>
</feature>
<sequence>MDKKSYDNGMDFSFVEQKVREVQTTIENAVKTSNYQELNQSITKMVNNTLKQYQKEHPATVQKKTEHKVMNQKIQETHPELYGNTGGEKVKDILLIVFGGLLSGSMAIGLLTVQILQAVIGHGGITSTAVTLIGTLAGVGMIYGGCTGLGRLKRFKKYVQALGDRTYCDFERLAGTVGRSVKFVKKDIRFMIQKGWFLEGQTDQKETCLITSTETYRQYTETQKALEQRNEEECRKRQQETEQQKQISPEVQEVLDKGEAYIQKIHASNDAIPGEEISAKIARMEQIVEQIFQRAEEHPEIIPDLKKMMDYYLPMTVKLLDAYEEMDRQPIQGETIRSSKKEIEDTLDTLNEAFAKLLDSVFQDTAWDVSSDISVLHTMLAQEGLTGNDFSKKQL</sequence>
<keyword evidence="1" id="KW-0175">Coiled coil</keyword>
<dbReference type="Proteomes" id="UP000095409">
    <property type="component" value="Unassembled WGS sequence"/>
</dbReference>
<reference evidence="3 5" key="1">
    <citation type="submission" date="2015-09" db="EMBL/GenBank/DDBJ databases">
        <authorList>
            <consortium name="Pathogen Informatics"/>
        </authorList>
    </citation>
    <scope>NUCLEOTIDE SEQUENCE [LARGE SCALE GENOMIC DNA]</scope>
    <source>
        <strain evidence="3 5">2789STDY5608837</strain>
    </source>
</reference>
<accession>A0A174H6D1</accession>
<dbReference type="EMBL" id="CYZD01000019">
    <property type="protein sequence ID" value="CUO69741.1"/>
    <property type="molecule type" value="Genomic_DNA"/>
</dbReference>
<evidence type="ECO:0000256" key="2">
    <source>
        <dbReference type="SAM" id="Phobius"/>
    </source>
</evidence>
<dbReference type="Pfam" id="PF10112">
    <property type="entry name" value="Halogen_Hydrol"/>
    <property type="match status" value="1"/>
</dbReference>
<dbReference type="AlphaFoldDB" id="A0A174H6D1"/>
<name>A0A174H6D1_9FIRM</name>
<evidence type="ECO:0000313" key="4">
    <source>
        <dbReference type="EMBL" id="RGV60781.1"/>
    </source>
</evidence>
<evidence type="ECO:0000313" key="6">
    <source>
        <dbReference type="Proteomes" id="UP000265828"/>
    </source>
</evidence>
<evidence type="ECO:0000313" key="5">
    <source>
        <dbReference type="Proteomes" id="UP000095409"/>
    </source>
</evidence>
<dbReference type="RefSeq" id="WP_022388602.1">
    <property type="nucleotide sequence ID" value="NZ_CYZD01000019.1"/>
</dbReference>
<feature type="coiled-coil region" evidence="1">
    <location>
        <begin position="216"/>
        <end position="243"/>
    </location>
</feature>
<feature type="transmembrane region" description="Helical" evidence="2">
    <location>
        <begin position="128"/>
        <end position="150"/>
    </location>
</feature>
<evidence type="ECO:0000313" key="3">
    <source>
        <dbReference type="EMBL" id="CUO69741.1"/>
    </source>
</evidence>
<evidence type="ECO:0000256" key="1">
    <source>
        <dbReference type="SAM" id="Coils"/>
    </source>
</evidence>
<proteinExistence type="predicted"/>
<gene>
    <name evidence="4" type="ORF">DWW07_16120</name>
    <name evidence="3" type="ORF">ERS852394_02790</name>
</gene>
<reference evidence="4 6" key="2">
    <citation type="submission" date="2018-08" db="EMBL/GenBank/DDBJ databases">
        <title>A genome reference for cultivated species of the human gut microbiota.</title>
        <authorList>
            <person name="Zou Y."/>
            <person name="Xue W."/>
            <person name="Luo G."/>
        </authorList>
    </citation>
    <scope>NUCLEOTIDE SEQUENCE [LARGE SCALE GENOMIC DNA]</scope>
    <source>
        <strain evidence="4 6">AF14-23</strain>
    </source>
</reference>
<keyword evidence="2" id="KW-1133">Transmembrane helix</keyword>